<dbReference type="EMBL" id="WVIC01000028">
    <property type="protein sequence ID" value="NCJ07545.1"/>
    <property type="molecule type" value="Genomic_DNA"/>
</dbReference>
<evidence type="ECO:0000256" key="3">
    <source>
        <dbReference type="ARBA" id="ARBA00022670"/>
    </source>
</evidence>
<reference evidence="8" key="1">
    <citation type="submission" date="2019-12" db="EMBL/GenBank/DDBJ databases">
        <title>High-Quality draft genome sequences of three cyanobacteria isolated from the limestone walls of the Old Cathedral of Coimbra.</title>
        <authorList>
            <person name="Tiago I."/>
            <person name="Soares F."/>
            <person name="Portugal A."/>
        </authorList>
    </citation>
    <scope>NUCLEOTIDE SEQUENCE [LARGE SCALE GENOMIC DNA]</scope>
    <source>
        <strain evidence="8">C</strain>
    </source>
</reference>
<comment type="caution">
    <text evidence="6">Lacks conserved residue(s) required for the propagation of feature annotation.</text>
</comment>
<dbReference type="PRINTS" id="PR00127">
    <property type="entry name" value="CLPPROTEASEP"/>
</dbReference>
<dbReference type="GO" id="GO:0004252">
    <property type="term" value="F:serine-type endopeptidase activity"/>
    <property type="evidence" value="ECO:0007669"/>
    <property type="project" value="UniProtKB-UniRule"/>
</dbReference>
<dbReference type="Proteomes" id="UP000607397">
    <property type="component" value="Unassembled WGS sequence"/>
</dbReference>
<keyword evidence="2 6" id="KW-0963">Cytoplasm</keyword>
<comment type="function">
    <text evidence="6">Cleaves peptides in various proteins in a process that requires ATP hydrolysis. Has a chymotrypsin-like activity. Plays a major role in the degradation of misfolded proteins.</text>
</comment>
<dbReference type="InterPro" id="IPR029045">
    <property type="entry name" value="ClpP/crotonase-like_dom_sf"/>
</dbReference>
<evidence type="ECO:0000256" key="1">
    <source>
        <dbReference type="ARBA" id="ARBA00007039"/>
    </source>
</evidence>
<gene>
    <name evidence="6" type="primary">clpP</name>
    <name evidence="8" type="ORF">GS597_13705</name>
</gene>
<dbReference type="PANTHER" id="PTHR10381">
    <property type="entry name" value="ATP-DEPENDENT CLP PROTEASE PROTEOLYTIC SUBUNIT"/>
    <property type="match status" value="1"/>
</dbReference>
<dbReference type="AlphaFoldDB" id="A0A8K1ZYB4"/>
<dbReference type="InterPro" id="IPR001907">
    <property type="entry name" value="ClpP"/>
</dbReference>
<dbReference type="GO" id="GO:0005737">
    <property type="term" value="C:cytoplasm"/>
    <property type="evidence" value="ECO:0007669"/>
    <property type="project" value="UniProtKB-SubCell"/>
</dbReference>
<evidence type="ECO:0000313" key="9">
    <source>
        <dbReference type="Proteomes" id="UP000607397"/>
    </source>
</evidence>
<evidence type="ECO:0000256" key="4">
    <source>
        <dbReference type="ARBA" id="ARBA00022801"/>
    </source>
</evidence>
<dbReference type="SUPFAM" id="SSF52096">
    <property type="entry name" value="ClpP/crotonase"/>
    <property type="match status" value="1"/>
</dbReference>
<comment type="caution">
    <text evidence="8">The sequence shown here is derived from an EMBL/GenBank/DDBJ whole genome shotgun (WGS) entry which is preliminary data.</text>
</comment>
<comment type="similarity">
    <text evidence="1 6 7">Belongs to the peptidase S14 family.</text>
</comment>
<dbReference type="InterPro" id="IPR023562">
    <property type="entry name" value="ClpP/TepA"/>
</dbReference>
<dbReference type="CDD" id="cd07017">
    <property type="entry name" value="S14_ClpP_2"/>
    <property type="match status" value="1"/>
</dbReference>
<comment type="catalytic activity">
    <reaction evidence="6">
        <text>Hydrolysis of proteins to small peptides in the presence of ATP and magnesium. alpha-casein is the usual test substrate. In the absence of ATP, only oligopeptides shorter than five residues are hydrolyzed (such as succinyl-Leu-Tyr-|-NHMec, and Leu-Tyr-Leu-|-Tyr-Trp, in which cleavage of the -Tyr-|-Leu- and -Tyr-|-Trp bonds also occurs).</text>
        <dbReference type="EC" id="3.4.21.92"/>
    </reaction>
</comment>
<dbReference type="GO" id="GO:0051117">
    <property type="term" value="F:ATPase binding"/>
    <property type="evidence" value="ECO:0007669"/>
    <property type="project" value="TreeGrafter"/>
</dbReference>
<evidence type="ECO:0000256" key="5">
    <source>
        <dbReference type="ARBA" id="ARBA00022825"/>
    </source>
</evidence>
<dbReference type="GO" id="GO:0009368">
    <property type="term" value="C:endopeptidase Clp complex"/>
    <property type="evidence" value="ECO:0007669"/>
    <property type="project" value="TreeGrafter"/>
</dbReference>
<dbReference type="GO" id="GO:0004176">
    <property type="term" value="F:ATP-dependent peptidase activity"/>
    <property type="evidence" value="ECO:0007669"/>
    <property type="project" value="InterPro"/>
</dbReference>
<evidence type="ECO:0000256" key="6">
    <source>
        <dbReference type="HAMAP-Rule" id="MF_00444"/>
    </source>
</evidence>
<dbReference type="Pfam" id="PF00574">
    <property type="entry name" value="CLP_protease"/>
    <property type="match status" value="2"/>
</dbReference>
<keyword evidence="9" id="KW-1185">Reference proteome</keyword>
<keyword evidence="4 6" id="KW-0378">Hydrolase</keyword>
<dbReference type="GO" id="GO:0006515">
    <property type="term" value="P:protein quality control for misfolded or incompletely synthesized proteins"/>
    <property type="evidence" value="ECO:0007669"/>
    <property type="project" value="TreeGrafter"/>
</dbReference>
<dbReference type="PANTHER" id="PTHR10381:SF70">
    <property type="entry name" value="ATP-DEPENDENT CLP PROTEASE PROTEOLYTIC SUBUNIT"/>
    <property type="match status" value="1"/>
</dbReference>
<name>A0A8K1ZYB4_9CYAN</name>
<comment type="subunit">
    <text evidence="6">Fourteen ClpP subunits assemble into 2 heptameric rings which stack back to back to give a disk-like structure with a central cavity, resembling the structure of eukaryotic proteasomes.</text>
</comment>
<dbReference type="EC" id="3.4.21.92" evidence="6"/>
<keyword evidence="5 6" id="KW-0720">Serine protease</keyword>
<evidence type="ECO:0000313" key="8">
    <source>
        <dbReference type="EMBL" id="NCJ07545.1"/>
    </source>
</evidence>
<protein>
    <recommendedName>
        <fullName evidence="6 7">ATP-dependent Clp protease proteolytic subunit</fullName>
        <ecNumber evidence="6">3.4.21.92</ecNumber>
    </recommendedName>
    <alternativeName>
        <fullName evidence="6">Endopeptidase Clp</fullName>
    </alternativeName>
</protein>
<dbReference type="Gene3D" id="3.90.226.10">
    <property type="entry name" value="2-enoyl-CoA Hydratase, Chain A, domain 1"/>
    <property type="match status" value="1"/>
</dbReference>
<dbReference type="HAMAP" id="MF_00444">
    <property type="entry name" value="ClpP"/>
    <property type="match status" value="1"/>
</dbReference>
<evidence type="ECO:0000256" key="7">
    <source>
        <dbReference type="RuleBase" id="RU003567"/>
    </source>
</evidence>
<sequence length="248" mass="27148">MASLIASSPVPKIYPRLCRLAYRKWGQQTVDELLRVPYSVPGSPYWQWINIYTRLSQERIIFLNQPITSGLANSIVSALLYLDSEDQTKPIYLYINSLGDPVLAGMANPEAGMMPVTATLAIYDTIQHIKSEVVTVCLGQAVGMAALLLSCGTPGKRGALPHAMIAFNHPQSGMQGQATDIQTSAKEVLAKQHLLLEIFAHTTGQSIDKLSHDMNRMYYLTPPEARAYGLIDQVLESGKASTSLLVTT</sequence>
<comment type="subcellular location">
    <subcellularLocation>
        <location evidence="6">Cytoplasm</location>
    </subcellularLocation>
</comment>
<organism evidence="8 9">
    <name type="scientific">Petrachloros mirabilis ULC683</name>
    <dbReference type="NCBI Taxonomy" id="2781853"/>
    <lineage>
        <taxon>Bacteria</taxon>
        <taxon>Bacillati</taxon>
        <taxon>Cyanobacteriota</taxon>
        <taxon>Cyanophyceae</taxon>
        <taxon>Synechococcales</taxon>
        <taxon>Petrachlorosaceae</taxon>
        <taxon>Petrachloros</taxon>
        <taxon>Petrachloros mirabilis</taxon>
    </lineage>
</organism>
<accession>A0A8K1ZYB4</accession>
<proteinExistence type="inferred from homology"/>
<keyword evidence="3 6" id="KW-0645">Protease</keyword>
<evidence type="ECO:0000256" key="2">
    <source>
        <dbReference type="ARBA" id="ARBA00022490"/>
    </source>
</evidence>